<dbReference type="EMBL" id="CP002400">
    <property type="protein sequence ID" value="ADU28035.1"/>
    <property type="molecule type" value="Genomic_DNA"/>
</dbReference>
<evidence type="ECO:0000313" key="3">
    <source>
        <dbReference type="Proteomes" id="UP000001551"/>
    </source>
</evidence>
<dbReference type="SUPFAM" id="SSF160214">
    <property type="entry name" value="FlaG-like"/>
    <property type="match status" value="1"/>
</dbReference>
<name>E6U6G5_ETHHY</name>
<dbReference type="InterPro" id="IPR035924">
    <property type="entry name" value="FlaG-like_sf"/>
</dbReference>
<dbReference type="eggNOG" id="COG1334">
    <property type="taxonomic scope" value="Bacteria"/>
</dbReference>
<organism evidence="2 3">
    <name type="scientific">Ethanoligenens harbinense (strain DSM 18485 / JCM 12961 / CGMCC 1.5033 / YUAN-3)</name>
    <dbReference type="NCBI Taxonomy" id="663278"/>
    <lineage>
        <taxon>Bacteria</taxon>
        <taxon>Bacillati</taxon>
        <taxon>Bacillota</taxon>
        <taxon>Clostridia</taxon>
        <taxon>Eubacteriales</taxon>
        <taxon>Oscillospiraceae</taxon>
        <taxon>Ethanoligenens</taxon>
    </lineage>
</organism>
<dbReference type="Gene3D" id="3.30.160.170">
    <property type="entry name" value="FlaG-like"/>
    <property type="match status" value="1"/>
</dbReference>
<sequence>MQIDNIRPPQVPEVPQQPVVSGVPAVNTDVYGQKKSNTDGNGAGSHNNAGRRASKRIEEQLDQLNRSAQQNQRHIQYAILEQPRAVILQIVDSDTGKVLDEIPSEKMIRLVDEMQKAVSGRLDQKI</sequence>
<gene>
    <name evidence="2" type="ordered locus">Ethha_2542</name>
</gene>
<keyword evidence="3" id="KW-1185">Reference proteome</keyword>
<feature type="region of interest" description="Disordered" evidence="1">
    <location>
        <begin position="1"/>
        <end position="53"/>
    </location>
</feature>
<dbReference type="STRING" id="663278.Ethha_2542"/>
<proteinExistence type="predicted"/>
<dbReference type="InterPro" id="IPR005186">
    <property type="entry name" value="FlaG"/>
</dbReference>
<evidence type="ECO:0000313" key="2">
    <source>
        <dbReference type="EMBL" id="ADU28035.1"/>
    </source>
</evidence>
<evidence type="ECO:0000256" key="1">
    <source>
        <dbReference type="SAM" id="MobiDB-lite"/>
    </source>
</evidence>
<feature type="compositionally biased region" description="Polar residues" evidence="1">
    <location>
        <begin position="34"/>
        <end position="48"/>
    </location>
</feature>
<dbReference type="KEGG" id="eha:Ethha_2542"/>
<dbReference type="HOGENOM" id="CLU_1978183_0_0_9"/>
<protein>
    <recommendedName>
        <fullName evidence="4">Flagellar biosynthesis protein FlaG</fullName>
    </recommendedName>
</protein>
<reference evidence="2 3" key="1">
    <citation type="submission" date="2010-12" db="EMBL/GenBank/DDBJ databases">
        <title>Complete sequence of Ethanoligenens harbinense YUAN-3.</title>
        <authorList>
            <person name="Lucas S."/>
            <person name="Copeland A."/>
            <person name="Lapidus A."/>
            <person name="Cheng J.-F."/>
            <person name="Bruce D."/>
            <person name="Goodwin L."/>
            <person name="Pitluck S."/>
            <person name="Chertkov O."/>
            <person name="Misra M."/>
            <person name="Detter J.C."/>
            <person name="Han C."/>
            <person name="Tapia R."/>
            <person name="Land M."/>
            <person name="Hauser L."/>
            <person name="Jeffries C."/>
            <person name="Kyrpides N."/>
            <person name="Ivanova N."/>
            <person name="Mikhailova N."/>
            <person name="Wang A."/>
            <person name="Mouttaki H."/>
            <person name="He Z."/>
            <person name="Zhou J."/>
            <person name="Hemme C.L."/>
            <person name="Woyke T."/>
        </authorList>
    </citation>
    <scope>NUCLEOTIDE SEQUENCE [LARGE SCALE GENOMIC DNA]</scope>
    <source>
        <strain evidence="3">DSM 18485 / JCM 12961 / CGMCC 1.5033 / YUAN-3</strain>
    </source>
</reference>
<dbReference type="Proteomes" id="UP000001551">
    <property type="component" value="Chromosome"/>
</dbReference>
<dbReference type="RefSeq" id="WP_013486378.1">
    <property type="nucleotide sequence ID" value="NC_014828.1"/>
</dbReference>
<feature type="compositionally biased region" description="Low complexity" evidence="1">
    <location>
        <begin position="13"/>
        <end position="26"/>
    </location>
</feature>
<dbReference type="Pfam" id="PF03646">
    <property type="entry name" value="FlaG"/>
    <property type="match status" value="1"/>
</dbReference>
<accession>E6U6G5</accession>
<evidence type="ECO:0008006" key="4">
    <source>
        <dbReference type="Google" id="ProtNLM"/>
    </source>
</evidence>
<dbReference type="AlphaFoldDB" id="E6U6G5"/>